<dbReference type="PANTHER" id="PTHR36503">
    <property type="entry name" value="BLR2520 PROTEIN"/>
    <property type="match status" value="1"/>
</dbReference>
<comment type="caution">
    <text evidence="2">The sequence shown here is derived from an EMBL/GenBank/DDBJ whole genome shotgun (WGS) entry which is preliminary data.</text>
</comment>
<dbReference type="Pfam" id="PF00903">
    <property type="entry name" value="Glyoxalase"/>
    <property type="match status" value="1"/>
</dbReference>
<dbReference type="Proteomes" id="UP000673394">
    <property type="component" value="Unassembled WGS sequence"/>
</dbReference>
<reference evidence="2 3" key="1">
    <citation type="submission" date="2021-04" db="EMBL/GenBank/DDBJ databases">
        <title>Paenibacillus sp. DLE-14 whole genome sequence.</title>
        <authorList>
            <person name="Ham Y.J."/>
        </authorList>
    </citation>
    <scope>NUCLEOTIDE SEQUENCE [LARGE SCALE GENOMIC DNA]</scope>
    <source>
        <strain evidence="2 3">DLE-14</strain>
    </source>
</reference>
<name>A0ABS5CDI0_9BACL</name>
<dbReference type="InterPro" id="IPR029068">
    <property type="entry name" value="Glyas_Bleomycin-R_OHBP_Dase"/>
</dbReference>
<sequence length="136" mass="14947">MPKDIWINLPVKDVRKSSAFFREIGFTLNKQFEGQEDKAGLIIGEKNVAVMLFPEDTFRNFTSSPIANAGEASEVLLSIGADSKEEVDELLVKVAAAGGTIYSKPHDAGWMYGAGFADLDGHKWNVLYMDFSKLNG</sequence>
<evidence type="ECO:0000313" key="2">
    <source>
        <dbReference type="EMBL" id="MBP3963900.1"/>
    </source>
</evidence>
<proteinExistence type="predicted"/>
<organism evidence="2 3">
    <name type="scientific">Paenibacillus lignilyticus</name>
    <dbReference type="NCBI Taxonomy" id="1172615"/>
    <lineage>
        <taxon>Bacteria</taxon>
        <taxon>Bacillati</taxon>
        <taxon>Bacillota</taxon>
        <taxon>Bacilli</taxon>
        <taxon>Bacillales</taxon>
        <taxon>Paenibacillaceae</taxon>
        <taxon>Paenibacillus</taxon>
    </lineage>
</organism>
<keyword evidence="3" id="KW-1185">Reference proteome</keyword>
<dbReference type="PANTHER" id="PTHR36503:SF2">
    <property type="entry name" value="BLR2408 PROTEIN"/>
    <property type="match status" value="1"/>
</dbReference>
<gene>
    <name evidence="2" type="ORF">I8J30_14380</name>
</gene>
<evidence type="ECO:0000313" key="3">
    <source>
        <dbReference type="Proteomes" id="UP000673394"/>
    </source>
</evidence>
<dbReference type="RefSeq" id="WP_210658748.1">
    <property type="nucleotide sequence ID" value="NZ_JAGKSP010000005.1"/>
</dbReference>
<accession>A0ABS5CDI0</accession>
<evidence type="ECO:0000259" key="1">
    <source>
        <dbReference type="Pfam" id="PF00903"/>
    </source>
</evidence>
<protein>
    <submittedName>
        <fullName evidence="2">VOC family protein</fullName>
    </submittedName>
</protein>
<dbReference type="InterPro" id="IPR004360">
    <property type="entry name" value="Glyas_Fos-R_dOase_dom"/>
</dbReference>
<feature type="domain" description="Glyoxalase/fosfomycin resistance/dioxygenase" evidence="1">
    <location>
        <begin position="6"/>
        <end position="125"/>
    </location>
</feature>
<dbReference type="EMBL" id="JAGKSP010000005">
    <property type="protein sequence ID" value="MBP3963900.1"/>
    <property type="molecule type" value="Genomic_DNA"/>
</dbReference>
<dbReference type="Gene3D" id="3.10.180.10">
    <property type="entry name" value="2,3-Dihydroxybiphenyl 1,2-Dioxygenase, domain 1"/>
    <property type="match status" value="1"/>
</dbReference>
<dbReference type="SUPFAM" id="SSF54593">
    <property type="entry name" value="Glyoxalase/Bleomycin resistance protein/Dihydroxybiphenyl dioxygenase"/>
    <property type="match status" value="1"/>
</dbReference>